<sequence>MDKYKPIKAIKTATLTVVMLSHIQYIKDIKTAIIATNHIVNVWDFKDYQLHIYGDMERAPGYTSEYQEIIALKGLREHWLFMNSSISEGLLLAMGEAALTGVPVVCTDEVHRFAWSPTEPWKLGMLGWSNVYNNFSSDQYLREHKQMLWLGKYQSRSYVARGPGSSSNSSGVSKEKWKSSILIKQTQELLTPNSDTWWTLFRPRLKRGSRYGIAIKGTSGTQTPV</sequence>
<dbReference type="Proteomes" id="UP000325434">
    <property type="component" value="Unassembled WGS sequence"/>
</dbReference>
<organism evidence="1">
    <name type="scientific">Aspergillus flavus</name>
    <dbReference type="NCBI Taxonomy" id="5059"/>
    <lineage>
        <taxon>Eukaryota</taxon>
        <taxon>Fungi</taxon>
        <taxon>Dikarya</taxon>
        <taxon>Ascomycota</taxon>
        <taxon>Pezizomycotina</taxon>
        <taxon>Eurotiomycetes</taxon>
        <taxon>Eurotiomycetidae</taxon>
        <taxon>Eurotiales</taxon>
        <taxon>Aspergillaceae</taxon>
        <taxon>Aspergillus</taxon>
        <taxon>Aspergillus subgen. Circumdati</taxon>
    </lineage>
</organism>
<accession>A0A5N6HFE1</accession>
<dbReference type="EMBL" id="ML734553">
    <property type="protein sequence ID" value="KAB8252928.1"/>
    <property type="molecule type" value="Genomic_DNA"/>
</dbReference>
<name>A0A5N6HFE1_ASPFL</name>
<proteinExistence type="predicted"/>
<dbReference type="AlphaFoldDB" id="A0A5N6HFE1"/>
<dbReference type="VEuPathDB" id="FungiDB:F9C07_2287032"/>
<protein>
    <recommendedName>
        <fullName evidence="2">Glycosyl transferase family 1 domain-containing protein</fullName>
    </recommendedName>
</protein>
<dbReference type="SUPFAM" id="SSF53756">
    <property type="entry name" value="UDP-Glycosyltransferase/glycogen phosphorylase"/>
    <property type="match status" value="1"/>
</dbReference>
<evidence type="ECO:0008006" key="2">
    <source>
        <dbReference type="Google" id="ProtNLM"/>
    </source>
</evidence>
<reference evidence="1" key="1">
    <citation type="submission" date="2019-04" db="EMBL/GenBank/DDBJ databases">
        <title>Friends and foes A comparative genomics study of 23 Aspergillus species from section Flavi.</title>
        <authorList>
            <consortium name="DOE Joint Genome Institute"/>
            <person name="Kjaerbolling I."/>
            <person name="Vesth T."/>
            <person name="Frisvad J.C."/>
            <person name="Nybo J.L."/>
            <person name="Theobald S."/>
            <person name="Kildgaard S."/>
            <person name="Isbrandt T."/>
            <person name="Kuo A."/>
            <person name="Sato A."/>
            <person name="Lyhne E.K."/>
            <person name="Kogle M.E."/>
            <person name="Wiebenga A."/>
            <person name="Kun R.S."/>
            <person name="Lubbers R.J."/>
            <person name="Makela M.R."/>
            <person name="Barry K."/>
            <person name="Chovatia M."/>
            <person name="Clum A."/>
            <person name="Daum C."/>
            <person name="Haridas S."/>
            <person name="He G."/>
            <person name="LaButti K."/>
            <person name="Lipzen A."/>
            <person name="Mondo S."/>
            <person name="Riley R."/>
            <person name="Salamov A."/>
            <person name="Simmons B.A."/>
            <person name="Magnuson J.K."/>
            <person name="Henrissat B."/>
            <person name="Mortensen U.H."/>
            <person name="Larsen T.O."/>
            <person name="Devries R.P."/>
            <person name="Grigoriev I.V."/>
            <person name="Machida M."/>
            <person name="Baker S.E."/>
            <person name="Andersen M.R."/>
        </authorList>
    </citation>
    <scope>NUCLEOTIDE SEQUENCE [LARGE SCALE GENOMIC DNA]</scope>
    <source>
        <strain evidence="1">CBS 121.62</strain>
    </source>
</reference>
<gene>
    <name evidence="1" type="ORF">BDV35DRAFT_386978</name>
</gene>
<evidence type="ECO:0000313" key="1">
    <source>
        <dbReference type="EMBL" id="KAB8252928.1"/>
    </source>
</evidence>
<dbReference type="VEuPathDB" id="FungiDB:AFLA_013744"/>